<keyword evidence="13" id="KW-0539">Nucleus</keyword>
<evidence type="ECO:0000313" key="20">
    <source>
        <dbReference type="EMBL" id="KAI1904593.1"/>
    </source>
</evidence>
<dbReference type="PROSITE" id="PS00107">
    <property type="entry name" value="PROTEIN_KINASE_ATP"/>
    <property type="match status" value="1"/>
</dbReference>
<evidence type="ECO:0000256" key="3">
    <source>
        <dbReference type="ARBA" id="ARBA00022499"/>
    </source>
</evidence>
<evidence type="ECO:0000256" key="9">
    <source>
        <dbReference type="ARBA" id="ARBA00022840"/>
    </source>
</evidence>
<evidence type="ECO:0000256" key="13">
    <source>
        <dbReference type="ARBA" id="ARBA00023242"/>
    </source>
</evidence>
<evidence type="ECO:0000256" key="4">
    <source>
        <dbReference type="ARBA" id="ARBA00022527"/>
    </source>
</evidence>
<feature type="compositionally biased region" description="Polar residues" evidence="18">
    <location>
        <begin position="806"/>
        <end position="827"/>
    </location>
</feature>
<dbReference type="PANTHER" id="PTHR24058">
    <property type="entry name" value="DUAL SPECIFICITY PROTEIN KINASE"/>
    <property type="match status" value="1"/>
</dbReference>
<keyword evidence="8" id="KW-0418">Kinase</keyword>
<evidence type="ECO:0000256" key="11">
    <source>
        <dbReference type="ARBA" id="ARBA00023015"/>
    </source>
</evidence>
<keyword evidence="10" id="KW-0832">Ubl conjugation</keyword>
<dbReference type="GO" id="GO:0004674">
    <property type="term" value="F:protein serine/threonine kinase activity"/>
    <property type="evidence" value="ECO:0007669"/>
    <property type="project" value="UniProtKB-KW"/>
</dbReference>
<gene>
    <name evidence="20" type="ORF">AGOR_G00007220</name>
</gene>
<feature type="compositionally biased region" description="Polar residues" evidence="18">
    <location>
        <begin position="968"/>
        <end position="1001"/>
    </location>
</feature>
<dbReference type="InterPro" id="IPR017441">
    <property type="entry name" value="Protein_kinase_ATP_BS"/>
</dbReference>
<dbReference type="SMART" id="SM00220">
    <property type="entry name" value="S_TKc"/>
    <property type="match status" value="1"/>
</dbReference>
<reference evidence="20" key="1">
    <citation type="submission" date="2021-01" db="EMBL/GenBank/DDBJ databases">
        <authorList>
            <person name="Zahm M."/>
            <person name="Roques C."/>
            <person name="Cabau C."/>
            <person name="Klopp C."/>
            <person name="Donnadieu C."/>
            <person name="Jouanno E."/>
            <person name="Lampietro C."/>
            <person name="Louis A."/>
            <person name="Herpin A."/>
            <person name="Echchiki A."/>
            <person name="Berthelot C."/>
            <person name="Parey E."/>
            <person name="Roest-Crollius H."/>
            <person name="Braasch I."/>
            <person name="Postlethwait J."/>
            <person name="Bobe J."/>
            <person name="Montfort J."/>
            <person name="Bouchez O."/>
            <person name="Begum T."/>
            <person name="Mejri S."/>
            <person name="Adams A."/>
            <person name="Chen W.-J."/>
            <person name="Guiguen Y."/>
        </authorList>
    </citation>
    <scope>NUCLEOTIDE SEQUENCE</scope>
    <source>
        <tissue evidence="20">Blood</tissue>
    </source>
</reference>
<dbReference type="Gene3D" id="3.30.200.20">
    <property type="entry name" value="Phosphorylase Kinase, domain 1"/>
    <property type="match status" value="1"/>
</dbReference>
<evidence type="ECO:0000256" key="6">
    <source>
        <dbReference type="ARBA" id="ARBA00022679"/>
    </source>
</evidence>
<dbReference type="GO" id="GO:0004713">
    <property type="term" value="F:protein tyrosine kinase activity"/>
    <property type="evidence" value="ECO:0007669"/>
    <property type="project" value="TreeGrafter"/>
</dbReference>
<feature type="binding site" evidence="17">
    <location>
        <position position="297"/>
    </location>
    <ligand>
        <name>ATP</name>
        <dbReference type="ChEBI" id="CHEBI:30616"/>
    </ligand>
</feature>
<dbReference type="PROSITE" id="PS50011">
    <property type="entry name" value="PROTEIN_KINASE_DOM"/>
    <property type="match status" value="1"/>
</dbReference>
<comment type="catalytic activity">
    <reaction evidence="14">
        <text>L-threonyl-[protein] + ATP = O-phospho-L-threonyl-[protein] + ADP + H(+)</text>
        <dbReference type="Rhea" id="RHEA:46608"/>
        <dbReference type="Rhea" id="RHEA-COMP:11060"/>
        <dbReference type="Rhea" id="RHEA-COMP:11605"/>
        <dbReference type="ChEBI" id="CHEBI:15378"/>
        <dbReference type="ChEBI" id="CHEBI:30013"/>
        <dbReference type="ChEBI" id="CHEBI:30616"/>
        <dbReference type="ChEBI" id="CHEBI:61977"/>
        <dbReference type="ChEBI" id="CHEBI:456216"/>
        <dbReference type="EC" id="2.7.11.1"/>
    </reaction>
</comment>
<feature type="compositionally biased region" description="Basic and acidic residues" evidence="18">
    <location>
        <begin position="156"/>
        <end position="167"/>
    </location>
</feature>
<evidence type="ECO:0000256" key="5">
    <source>
        <dbReference type="ARBA" id="ARBA00022553"/>
    </source>
</evidence>
<keyword evidence="6" id="KW-0808">Transferase</keyword>
<evidence type="ECO:0000256" key="12">
    <source>
        <dbReference type="ARBA" id="ARBA00023163"/>
    </source>
</evidence>
<dbReference type="GO" id="GO:0005737">
    <property type="term" value="C:cytoplasm"/>
    <property type="evidence" value="ECO:0007669"/>
    <property type="project" value="UniProtKB-ARBA"/>
</dbReference>
<accession>A0A8T3E656</accession>
<evidence type="ECO:0000256" key="8">
    <source>
        <dbReference type="ARBA" id="ARBA00022777"/>
    </source>
</evidence>
<evidence type="ECO:0000313" key="21">
    <source>
        <dbReference type="Proteomes" id="UP000829720"/>
    </source>
</evidence>
<keyword evidence="12" id="KW-0804">Transcription</keyword>
<evidence type="ECO:0000256" key="14">
    <source>
        <dbReference type="ARBA" id="ARBA00047899"/>
    </source>
</evidence>
<comment type="subcellular location">
    <subcellularLocation>
        <location evidence="1">Nucleus</location>
    </subcellularLocation>
</comment>
<keyword evidence="4" id="KW-0723">Serine/threonine-protein kinase</keyword>
<dbReference type="PANTHER" id="PTHR24058:SF45">
    <property type="entry name" value="HOMEODOMAIN-INTERACTING PROTEIN KINASE 3"/>
    <property type="match status" value="1"/>
</dbReference>
<keyword evidence="7 17" id="KW-0547">Nucleotide-binding</keyword>
<evidence type="ECO:0000256" key="17">
    <source>
        <dbReference type="PROSITE-ProRule" id="PRU10141"/>
    </source>
</evidence>
<dbReference type="Pfam" id="PF00069">
    <property type="entry name" value="Pkinase"/>
    <property type="match status" value="1"/>
</dbReference>
<dbReference type="AlphaFoldDB" id="A0A8T3E656"/>
<dbReference type="InterPro" id="IPR000719">
    <property type="entry name" value="Prot_kinase_dom"/>
</dbReference>
<keyword evidence="11" id="KW-0805">Transcription regulation</keyword>
<dbReference type="FunFam" id="1.10.510.10:FF:000029">
    <property type="entry name" value="Homeodomain-interacting protein kinase 2 isoform 1"/>
    <property type="match status" value="1"/>
</dbReference>
<feature type="region of interest" description="Disordered" evidence="18">
    <location>
        <begin position="119"/>
        <end position="183"/>
    </location>
</feature>
<feature type="compositionally biased region" description="Low complexity" evidence="18">
    <location>
        <begin position="138"/>
        <end position="149"/>
    </location>
</feature>
<comment type="caution">
    <text evidence="20">The sequence shown here is derived from an EMBL/GenBank/DDBJ whole genome shotgun (WGS) entry which is preliminary data.</text>
</comment>
<dbReference type="GO" id="GO:0005524">
    <property type="term" value="F:ATP binding"/>
    <property type="evidence" value="ECO:0007669"/>
    <property type="project" value="UniProtKB-UniRule"/>
</dbReference>
<evidence type="ECO:0000256" key="18">
    <source>
        <dbReference type="SAM" id="MobiDB-lite"/>
    </source>
</evidence>
<keyword evidence="5" id="KW-0597">Phosphoprotein</keyword>
<protein>
    <recommendedName>
        <fullName evidence="2">non-specific serine/threonine protein kinase</fullName>
        <ecNumber evidence="2">2.7.11.1</ecNumber>
    </recommendedName>
</protein>
<feature type="compositionally biased region" description="Low complexity" evidence="18">
    <location>
        <begin position="936"/>
        <end position="951"/>
    </location>
</feature>
<dbReference type="OrthoDB" id="10030361at2759"/>
<dbReference type="PROSITE" id="PS00108">
    <property type="entry name" value="PROTEIN_KINASE_ST"/>
    <property type="match status" value="1"/>
</dbReference>
<dbReference type="EMBL" id="JAERUA010000001">
    <property type="protein sequence ID" value="KAI1904593.1"/>
    <property type="molecule type" value="Genomic_DNA"/>
</dbReference>
<dbReference type="InterPro" id="IPR011009">
    <property type="entry name" value="Kinase-like_dom_sf"/>
</dbReference>
<comment type="catalytic activity">
    <reaction evidence="15">
        <text>L-seryl-[protein] + ATP = O-phospho-L-seryl-[protein] + ADP + H(+)</text>
        <dbReference type="Rhea" id="RHEA:17989"/>
        <dbReference type="Rhea" id="RHEA-COMP:9863"/>
        <dbReference type="Rhea" id="RHEA-COMP:11604"/>
        <dbReference type="ChEBI" id="CHEBI:15378"/>
        <dbReference type="ChEBI" id="CHEBI:29999"/>
        <dbReference type="ChEBI" id="CHEBI:30616"/>
        <dbReference type="ChEBI" id="CHEBI:83421"/>
        <dbReference type="ChEBI" id="CHEBI:456216"/>
        <dbReference type="EC" id="2.7.11.1"/>
    </reaction>
</comment>
<dbReference type="InterPro" id="IPR008271">
    <property type="entry name" value="Ser/Thr_kinase_AS"/>
</dbReference>
<evidence type="ECO:0000256" key="2">
    <source>
        <dbReference type="ARBA" id="ARBA00012513"/>
    </source>
</evidence>
<evidence type="ECO:0000256" key="7">
    <source>
        <dbReference type="ARBA" id="ARBA00022741"/>
    </source>
</evidence>
<keyword evidence="9 17" id="KW-0067">ATP-binding</keyword>
<dbReference type="FunFam" id="3.30.200.20:FF:000022">
    <property type="entry name" value="Homeodomain-interacting protein kinase 2 isoform 1"/>
    <property type="match status" value="1"/>
</dbReference>
<feature type="region of interest" description="Disordered" evidence="18">
    <location>
        <begin position="789"/>
        <end position="827"/>
    </location>
</feature>
<dbReference type="GO" id="GO:0016605">
    <property type="term" value="C:PML body"/>
    <property type="evidence" value="ECO:0007669"/>
    <property type="project" value="TreeGrafter"/>
</dbReference>
<evidence type="ECO:0000256" key="10">
    <source>
        <dbReference type="ARBA" id="ARBA00022843"/>
    </source>
</evidence>
<evidence type="ECO:0000256" key="1">
    <source>
        <dbReference type="ARBA" id="ARBA00004123"/>
    </source>
</evidence>
<dbReference type="SUPFAM" id="SSF56112">
    <property type="entry name" value="Protein kinase-like (PK-like)"/>
    <property type="match status" value="1"/>
</dbReference>
<proteinExistence type="inferred from homology"/>
<keyword evidence="21" id="KW-1185">Reference proteome</keyword>
<comment type="similarity">
    <text evidence="16">Belongs to the protein kinase superfamily. CMGC Ser/Thr protein kinase family. HIPK subfamily.</text>
</comment>
<evidence type="ECO:0000259" key="19">
    <source>
        <dbReference type="PROSITE" id="PS50011"/>
    </source>
</evidence>
<dbReference type="Proteomes" id="UP000829720">
    <property type="component" value="Unassembled WGS sequence"/>
</dbReference>
<evidence type="ECO:0000256" key="16">
    <source>
        <dbReference type="ARBA" id="ARBA00061380"/>
    </source>
</evidence>
<feature type="domain" description="Protein kinase" evidence="19">
    <location>
        <begin position="268"/>
        <end position="596"/>
    </location>
</feature>
<keyword evidence="3" id="KW-1017">Isopeptide bond</keyword>
<dbReference type="EC" id="2.7.11.1" evidence="2"/>
<sequence>MVWVQCNSITCSEKLWILSHGTIFEGMASQVLVYPPHVYQTQTSAFCSVKKLKVEPSSCVYHERVYSRTYLNSRTLGIAEPTDIVCAFQTKFSAGIRPRSGQDISLQALALRVTGQVAQAQPQEGGGPSQVKGQQQCGATGSSGEAEGASIDEGDSGWRDGGSRGEGVDSDNDSGGFNLADSSQRCGLKRKSEELETRGSAMQIVEELSMLPAMLQTNVGNPVTGVAGVAPAAVGGVLAKQGKAGSGAGDGDYQLVQHEVLCSMKNTYEVLDFLGRGTFGQVVKCWKRGTSEVVAVKILKNHPSYVRQGQIEVGILARLSSENADENNMVRAFECFQHHNHTCLVFEMLEQNLYDFLKQNKFSPLPLKVIRPILLQVATALKKLKGLGLIHADLKPENIMLVDPVRQPYRVKVIDFGSASHVSKAVCSTYLQSRYYRAPEIILGLSFCEAIDMWSLGCVIAELFLGWPLYPGALEYDQIRYISQTQGCPNEHLLNVGTKTSRFFCRESDSPCAAWRLKTTEEHETETGMKSKEARKYIFSCLDDIAHVNLVMNLEGIDLLAEKADRREFVSLLKMMMLIDAENRIVPTEALNHPFVTMQHLLDFPHSSHVKSCFHIMDMCRSRSNTCDSINRNKNAFMRPMTSTNAPNLTMAFNKMGNVHTQAVAPSAPSVMHPGISLQTGSAQFGCNDSFQKAVILCPPTIQAGIPPNSNKPAGFSVRMDSTMPLVTQAPSIQPLQTHPGVIKQQIWSNRSQQILVPTWQQVPPVPPPPPHFHPTLWLAQRHWASGEKCGSTPASNKRNKPCLTRGNNLLHNTNTQNSACQSPKMSNTRKSMEVNCHEGGPAVEVEPEESVELESPSCCMVGRDPDEAALSHKQRQSIIIADLPGPTVSVITISNDTDEDEAAQRHSLGECKGSPDCEACQGTLNIERVCSLSSPESTLSTSSSTSVQSTPFLCKRPNSMSDDEQESGCSTVDGSPASDSSGRNNSPFTESHYISNSNQNHKGHRVTADMHSSKTAVRTGVVPPVQVQNHSSMGDEQIANTETSCHLKGRCAPGRVNHHSTPLLSLQQKMTSAFHQQHLGFGQVQHYGSCQQEWNGNYSHLHQQAYIPSTVHGHTLSLPHSSPNHTAAHPHPPFLSYPPSGPLVTTTPVAHMLASSCNARPVLQPAYSITHPGAPIVHQVTVGISHRMLPSPTIHQRQFKPLFPHQSYVASPVYASFPLSPTKLNQYSYI</sequence>
<dbReference type="InterPro" id="IPR050494">
    <property type="entry name" value="Ser_Thr_dual-spec_kinase"/>
</dbReference>
<name>A0A8T3E656_9TELE</name>
<feature type="region of interest" description="Disordered" evidence="18">
    <location>
        <begin position="936"/>
        <end position="1008"/>
    </location>
</feature>
<evidence type="ECO:0000256" key="15">
    <source>
        <dbReference type="ARBA" id="ARBA00048679"/>
    </source>
</evidence>
<organism evidence="20 21">
    <name type="scientific">Albula goreensis</name>
    <dbReference type="NCBI Taxonomy" id="1534307"/>
    <lineage>
        <taxon>Eukaryota</taxon>
        <taxon>Metazoa</taxon>
        <taxon>Chordata</taxon>
        <taxon>Craniata</taxon>
        <taxon>Vertebrata</taxon>
        <taxon>Euteleostomi</taxon>
        <taxon>Actinopterygii</taxon>
        <taxon>Neopterygii</taxon>
        <taxon>Teleostei</taxon>
        <taxon>Albuliformes</taxon>
        <taxon>Albulidae</taxon>
        <taxon>Albula</taxon>
    </lineage>
</organism>
<dbReference type="Gene3D" id="1.10.510.10">
    <property type="entry name" value="Transferase(Phosphotransferase) domain 1"/>
    <property type="match status" value="1"/>
</dbReference>